<protein>
    <submittedName>
        <fullName evidence="8">Fatty acid methyltransferase</fullName>
    </submittedName>
</protein>
<evidence type="ECO:0000256" key="7">
    <source>
        <dbReference type="SAM" id="MobiDB-lite"/>
    </source>
</evidence>
<comment type="similarity">
    <text evidence="1">Belongs to the CFA/CMAS family.</text>
</comment>
<evidence type="ECO:0000313" key="8">
    <source>
        <dbReference type="EMBL" id="VCU08050.1"/>
    </source>
</evidence>
<keyword evidence="5" id="KW-0443">Lipid metabolism</keyword>
<sequence>MTAAARRLDSFRRLLAHARERLALDVGFVLWDGSRVPANLADGALAVRLADEGVVAAMVRRPNLETLANLWAAGRVALLGGTLFDLVRQRPKVRTKDFLKTLDKRLTLETVRRFLFVSRGGPWPLEAQPSERPSSGAPSENKQNIAYHYDVSNAFYALWLDREMVYTCGYCTDWDNDIDTLQRDKLEHICRKLRLKPGDTLLDVGCGWGALSCYAAEHYGVTAHGVTLSEQQVAFAQEKIRRLGLEDRVRIELRDYSTVDGQYDKVAAIGIQEHIGIDNYPTYYDTVQRVLKPGGLFLHHAITRPAKRDDRSFRRKRPEFALLTKYIFPGGELDHIGNTVTMLERHGFEVHDVEQLREHYWHTCRLWHDRLLANEAAAIAEVGAVKTRMWIAYLAACAIAFERNTVGLYQTLASKRRRGPAGLPPTRADLYRDRPATAGAPAVGTSAAPAPAEAPALASAELPLRTRPEVPTPVRPRGRTR</sequence>
<feature type="compositionally biased region" description="Low complexity" evidence="7">
    <location>
        <begin position="436"/>
        <end position="465"/>
    </location>
</feature>
<dbReference type="CDD" id="cd02440">
    <property type="entry name" value="AdoMet_MTases"/>
    <property type="match status" value="1"/>
</dbReference>
<evidence type="ECO:0000256" key="3">
    <source>
        <dbReference type="ARBA" id="ARBA00022679"/>
    </source>
</evidence>
<dbReference type="GO" id="GO:0008168">
    <property type="term" value="F:methyltransferase activity"/>
    <property type="evidence" value="ECO:0007669"/>
    <property type="project" value="UniProtKB-KW"/>
</dbReference>
<accession>A0A3S4CFS7</accession>
<name>A0A3S4CFS7_9BRAD</name>
<dbReference type="Proteomes" id="UP000289200">
    <property type="component" value="Unassembled WGS sequence"/>
</dbReference>
<evidence type="ECO:0000256" key="4">
    <source>
        <dbReference type="ARBA" id="ARBA00022691"/>
    </source>
</evidence>
<dbReference type="RefSeq" id="WP_129608187.1">
    <property type="nucleotide sequence ID" value="NZ_UWOC01000099.1"/>
</dbReference>
<dbReference type="GO" id="GO:0008610">
    <property type="term" value="P:lipid biosynthetic process"/>
    <property type="evidence" value="ECO:0007669"/>
    <property type="project" value="InterPro"/>
</dbReference>
<evidence type="ECO:0000256" key="6">
    <source>
        <dbReference type="PIRSR" id="PIRSR003085-1"/>
    </source>
</evidence>
<gene>
    <name evidence="8" type="ORF">RHODGE_RHODGE_01186</name>
</gene>
<feature type="active site" evidence="6">
    <location>
        <position position="397"/>
    </location>
</feature>
<dbReference type="AlphaFoldDB" id="A0A3S4CFS7"/>
<dbReference type="OrthoDB" id="9782855at2"/>
<dbReference type="InterPro" id="IPR003333">
    <property type="entry name" value="CMAS"/>
</dbReference>
<evidence type="ECO:0000256" key="1">
    <source>
        <dbReference type="ARBA" id="ARBA00010815"/>
    </source>
</evidence>
<dbReference type="EMBL" id="UWOC01000099">
    <property type="protein sequence ID" value="VCU08050.1"/>
    <property type="molecule type" value="Genomic_DNA"/>
</dbReference>
<evidence type="ECO:0000256" key="5">
    <source>
        <dbReference type="ARBA" id="ARBA00023098"/>
    </source>
</evidence>
<proteinExistence type="inferred from homology"/>
<feature type="region of interest" description="Disordered" evidence="7">
    <location>
        <begin position="417"/>
        <end position="481"/>
    </location>
</feature>
<keyword evidence="9" id="KW-1185">Reference proteome</keyword>
<dbReference type="Gene3D" id="3.40.50.150">
    <property type="entry name" value="Vaccinia Virus protein VP39"/>
    <property type="match status" value="1"/>
</dbReference>
<dbReference type="SUPFAM" id="SSF53335">
    <property type="entry name" value="S-adenosyl-L-methionine-dependent methyltransferases"/>
    <property type="match status" value="1"/>
</dbReference>
<dbReference type="Pfam" id="PF02353">
    <property type="entry name" value="CMAS"/>
    <property type="match status" value="1"/>
</dbReference>
<keyword evidence="2 8" id="KW-0489">Methyltransferase</keyword>
<keyword evidence="4" id="KW-0949">S-adenosyl-L-methionine</keyword>
<dbReference type="PANTHER" id="PTHR43667:SF1">
    <property type="entry name" value="CYCLOPROPANE-FATTY-ACYL-PHOSPHOLIPID SYNTHASE"/>
    <property type="match status" value="1"/>
</dbReference>
<evidence type="ECO:0000313" key="9">
    <source>
        <dbReference type="Proteomes" id="UP000289200"/>
    </source>
</evidence>
<dbReference type="InterPro" id="IPR050723">
    <property type="entry name" value="CFA/CMAS"/>
</dbReference>
<dbReference type="GO" id="GO:0032259">
    <property type="term" value="P:methylation"/>
    <property type="evidence" value="ECO:0007669"/>
    <property type="project" value="UniProtKB-KW"/>
</dbReference>
<reference evidence="9" key="1">
    <citation type="submission" date="2018-10" db="EMBL/GenBank/DDBJ databases">
        <authorList>
            <person name="Peiro R."/>
            <person name="Begona"/>
            <person name="Cbmso G."/>
            <person name="Lopez M."/>
            <person name="Gonzalez S."/>
            <person name="Sacristan E."/>
            <person name="Castillo E."/>
        </authorList>
    </citation>
    <scope>NUCLEOTIDE SEQUENCE [LARGE SCALE GENOMIC DNA]</scope>
</reference>
<comment type="caution">
    <text evidence="8">The sequence shown here is derived from an EMBL/GenBank/DDBJ whole genome shotgun (WGS) entry which is preliminary data.</text>
</comment>
<dbReference type="PANTHER" id="PTHR43667">
    <property type="entry name" value="CYCLOPROPANE-FATTY-ACYL-PHOSPHOLIPID SYNTHASE"/>
    <property type="match status" value="1"/>
</dbReference>
<dbReference type="InterPro" id="IPR029063">
    <property type="entry name" value="SAM-dependent_MTases_sf"/>
</dbReference>
<evidence type="ECO:0000256" key="2">
    <source>
        <dbReference type="ARBA" id="ARBA00022603"/>
    </source>
</evidence>
<dbReference type="PIRSF" id="PIRSF003085">
    <property type="entry name" value="CMAS"/>
    <property type="match status" value="1"/>
</dbReference>
<keyword evidence="3" id="KW-0808">Transferase</keyword>
<organism evidence="8 9">
    <name type="scientific">Rhodoplanes serenus</name>
    <dbReference type="NCBI Taxonomy" id="200615"/>
    <lineage>
        <taxon>Bacteria</taxon>
        <taxon>Pseudomonadati</taxon>
        <taxon>Pseudomonadota</taxon>
        <taxon>Alphaproteobacteria</taxon>
        <taxon>Hyphomicrobiales</taxon>
        <taxon>Nitrobacteraceae</taxon>
        <taxon>Rhodoplanes</taxon>
    </lineage>
</organism>